<evidence type="ECO:0008006" key="4">
    <source>
        <dbReference type="Google" id="ProtNLM"/>
    </source>
</evidence>
<dbReference type="EMBL" id="MEUX01000003">
    <property type="protein sequence ID" value="OGC48031.1"/>
    <property type="molecule type" value="Genomic_DNA"/>
</dbReference>
<sequence>MPHICEVNGYEFVVEEFLAQPKINKRNIVVATTVYAHNLEKDEFHKKMKKITLSFFLPTGGYATMIVKQIFLWLKNK</sequence>
<name>A0A1F4UST0_UNCKA</name>
<evidence type="ECO:0000313" key="2">
    <source>
        <dbReference type="EMBL" id="OGC48031.1"/>
    </source>
</evidence>
<keyword evidence="1" id="KW-0472">Membrane</keyword>
<gene>
    <name evidence="2" type="ORF">A2713_00755</name>
</gene>
<reference evidence="2 3" key="1">
    <citation type="journal article" date="2016" name="Nat. Commun.">
        <title>Thousands of microbial genomes shed light on interconnected biogeochemical processes in an aquifer system.</title>
        <authorList>
            <person name="Anantharaman K."/>
            <person name="Brown C.T."/>
            <person name="Hug L.A."/>
            <person name="Sharon I."/>
            <person name="Castelle C.J."/>
            <person name="Probst A.J."/>
            <person name="Thomas B.C."/>
            <person name="Singh A."/>
            <person name="Wilkins M.J."/>
            <person name="Karaoz U."/>
            <person name="Brodie E.L."/>
            <person name="Williams K.H."/>
            <person name="Hubbard S.S."/>
            <person name="Banfield J.F."/>
        </authorList>
    </citation>
    <scope>NUCLEOTIDE SEQUENCE [LARGE SCALE GENOMIC DNA]</scope>
</reference>
<dbReference type="AlphaFoldDB" id="A0A1F4UST0"/>
<feature type="transmembrane region" description="Helical" evidence="1">
    <location>
        <begin position="51"/>
        <end position="74"/>
    </location>
</feature>
<organism evidence="2 3">
    <name type="scientific">candidate division WWE3 bacterium RIFCSPHIGHO2_01_FULL_35_17</name>
    <dbReference type="NCBI Taxonomy" id="1802614"/>
    <lineage>
        <taxon>Bacteria</taxon>
        <taxon>Katanobacteria</taxon>
    </lineage>
</organism>
<keyword evidence="1" id="KW-1133">Transmembrane helix</keyword>
<comment type="caution">
    <text evidence="2">The sequence shown here is derived from an EMBL/GenBank/DDBJ whole genome shotgun (WGS) entry which is preliminary data.</text>
</comment>
<protein>
    <recommendedName>
        <fullName evidence="4">tRNA pseudouridine(13) synthase TruD</fullName>
    </recommendedName>
</protein>
<accession>A0A1F4UST0</accession>
<dbReference type="Gene3D" id="3.30.2350.20">
    <property type="entry name" value="TruD, catalytic domain"/>
    <property type="match status" value="1"/>
</dbReference>
<proteinExistence type="predicted"/>
<evidence type="ECO:0000313" key="3">
    <source>
        <dbReference type="Proteomes" id="UP000176444"/>
    </source>
</evidence>
<evidence type="ECO:0000256" key="1">
    <source>
        <dbReference type="SAM" id="Phobius"/>
    </source>
</evidence>
<dbReference type="InterPro" id="IPR042214">
    <property type="entry name" value="TruD_catalytic"/>
</dbReference>
<keyword evidence="1" id="KW-0812">Transmembrane</keyword>
<dbReference type="Proteomes" id="UP000176444">
    <property type="component" value="Unassembled WGS sequence"/>
</dbReference>